<reference evidence="4" key="1">
    <citation type="submission" date="2016-12" db="EMBL/GenBank/DDBJ databases">
        <title>The genomes of Aspergillus section Nigri reveals drivers in fungal speciation.</title>
        <authorList>
            <consortium name="DOE Joint Genome Institute"/>
            <person name="Vesth T.C."/>
            <person name="Nybo J."/>
            <person name="Theobald S."/>
            <person name="Brandl J."/>
            <person name="Frisvad J.C."/>
            <person name="Nielsen K.F."/>
            <person name="Lyhne E.K."/>
            <person name="Kogle M.E."/>
            <person name="Kuo A."/>
            <person name="Riley R."/>
            <person name="Clum A."/>
            <person name="Nolan M."/>
            <person name="Lipzen A."/>
            <person name="Salamov A."/>
            <person name="Henrissat B."/>
            <person name="Wiebenga A."/>
            <person name="De Vries R.P."/>
            <person name="Grigoriev I.V."/>
            <person name="Mortensen U.H."/>
            <person name="Andersen M.R."/>
            <person name="Baker S.E."/>
        </authorList>
    </citation>
    <scope>NUCLEOTIDE SEQUENCE [LARGE SCALE GENOMIC DNA]</scope>
    <source>
        <strain evidence="4">CBS 115656</strain>
    </source>
</reference>
<dbReference type="InterPro" id="IPR024983">
    <property type="entry name" value="CHAT_dom"/>
</dbReference>
<sequence>MITIHFVTKMTSNSEAGENFQVYGERAELVVLPQNNGSVPPTHNHTALYLISSPLPRDISTLKFDITSHDQGWCSNPKDGNWSWFAISILAPWCGGTTNPNLDDLSRPGYVMSRPEDFETLVNQRGLYFKNLPKELAAPNSLISMRIAENSIQQNWVRMSVICPHREDNAINNSLFRLFDPGDRVVVWARAQYPGWINVVKEIQFSISTKATHTTQISQQQGQTSSGSSKTPPGDDVSQNASEGALRHSDLGDATHASAVESPPSTQDSMQEEFSQGSSLPESEMASGGDKKVVVSIDCFTDMLEKDLCNIPVDDPGRAVHLARTARHFTFLFLQFRRMEDIDKALAYYQEAVMLEPENPGHRSLLASGLVLKDNVTSDDQGLQLAITQLEIATALEDDSPGQQYAMTLLAILYGLRHHRTGYEDLHKMQSILATLGPENPDCVVMGNLLRHECLNYSDEGMNNGEASDETIKLLNQTVTTGSLTDLTRPFVQMYIQLLHAQRSEQTGNTRDLDLAISQSRKLYDGLPDDLVHHEAAKGRRELSYYLIQRWKRTKRLEDALEATMEIIKAYRAAPPVSEIQSDLISMLCTIVTGFEAPKHLDALYGNLINLFDNIDPHLFDRLSSQAKVKILGSRVLLYQKSYSDTGKLTDLESSISLSEDILRIPGQHSRGMNLTLQNLAKAWVRKSIHTQENAAWMQALQYALQPCAAEENLPIRRVQCADLIVYCAIKLGEWEWACDTADAIFPLLPKVSGRDLEQDDKIESLRLISSFTTNVCTAYISAMKAFDALLKLEQGRGVMMGDLFDSQSDLTALQQANPDLAREYETHRNRAFHRIGIDETKRQSPNERRDAFQKLRHCELRIREMAGFENFLQSMTWEDISQCSIEGPVIIVNISNFASDAIVIVPSGPICLRLNDMKREQVPAFRNYLMRNGGAYSSSRDLENDISQEGFDYRDMLAWLWYTCVKHILDNLAFHQKITTSGQKTRVWWIGAGLASGLPFHAAGDYRGDPPDENENCLSRVISSYIPTVKALRNARERATQAMHRVAAADKLSLLIATMPDTPGHGMLSGVRQEAERVTEVVNQAMNVRHMVEPSSEEVLNQLQHAELVHFACHGYSDPHDPLKSHLLLTKNTAESGKVVDKLTVSKLLETQAMSRAWIAYLSACSTAEIRDRNLMNEGLHITSGFLIAGFSHIIGSIWPADDQISVDMAAFFYDAYVGRRATAIDPNRAVAEAVHDATLRIRKKYAYEPLAWASYTHVGL</sequence>
<evidence type="ECO:0000256" key="1">
    <source>
        <dbReference type="PROSITE-ProRule" id="PRU00339"/>
    </source>
</evidence>
<evidence type="ECO:0000259" key="3">
    <source>
        <dbReference type="Pfam" id="PF12770"/>
    </source>
</evidence>
<organism evidence="4 5">
    <name type="scientific">Aspergillus neoniger (strain CBS 115656)</name>
    <dbReference type="NCBI Taxonomy" id="1448310"/>
    <lineage>
        <taxon>Eukaryota</taxon>
        <taxon>Fungi</taxon>
        <taxon>Dikarya</taxon>
        <taxon>Ascomycota</taxon>
        <taxon>Pezizomycotina</taxon>
        <taxon>Eurotiomycetes</taxon>
        <taxon>Eurotiomycetidae</taxon>
        <taxon>Eurotiales</taxon>
        <taxon>Aspergillaceae</taxon>
        <taxon>Aspergillus</taxon>
        <taxon>Aspergillus subgen. Circumdati</taxon>
    </lineage>
</organism>
<dbReference type="EMBL" id="KZ821476">
    <property type="protein sequence ID" value="PYH30986.1"/>
    <property type="molecule type" value="Genomic_DNA"/>
</dbReference>
<proteinExistence type="predicted"/>
<keyword evidence="1" id="KW-0802">TPR repeat</keyword>
<accession>A0A318Y9K9</accession>
<evidence type="ECO:0000256" key="2">
    <source>
        <dbReference type="SAM" id="MobiDB-lite"/>
    </source>
</evidence>
<evidence type="ECO:0000313" key="4">
    <source>
        <dbReference type="EMBL" id="PYH30986.1"/>
    </source>
</evidence>
<keyword evidence="5" id="KW-1185">Reference proteome</keyword>
<feature type="compositionally biased region" description="Polar residues" evidence="2">
    <location>
        <begin position="263"/>
        <end position="281"/>
    </location>
</feature>
<dbReference type="RefSeq" id="XP_025476464.1">
    <property type="nucleotide sequence ID" value="XM_025629127.1"/>
</dbReference>
<dbReference type="InterPro" id="IPR019734">
    <property type="entry name" value="TPR_rpt"/>
</dbReference>
<feature type="region of interest" description="Disordered" evidence="2">
    <location>
        <begin position="214"/>
        <end position="242"/>
    </location>
</feature>
<feature type="repeat" description="TPR" evidence="1">
    <location>
        <begin position="326"/>
        <end position="359"/>
    </location>
</feature>
<dbReference type="Gene3D" id="1.25.40.10">
    <property type="entry name" value="Tetratricopeptide repeat domain"/>
    <property type="match status" value="1"/>
</dbReference>
<gene>
    <name evidence="4" type="ORF">BO87DRAFT_461839</name>
</gene>
<dbReference type="PROSITE" id="PS50005">
    <property type="entry name" value="TPR"/>
    <property type="match status" value="1"/>
</dbReference>
<evidence type="ECO:0000313" key="5">
    <source>
        <dbReference type="Proteomes" id="UP000247647"/>
    </source>
</evidence>
<dbReference type="Proteomes" id="UP000247647">
    <property type="component" value="Unassembled WGS sequence"/>
</dbReference>
<dbReference type="Pfam" id="PF12770">
    <property type="entry name" value="CHAT"/>
    <property type="match status" value="1"/>
</dbReference>
<feature type="compositionally biased region" description="Low complexity" evidence="2">
    <location>
        <begin position="214"/>
        <end position="231"/>
    </location>
</feature>
<dbReference type="OrthoDB" id="9991317at2759"/>
<dbReference type="AlphaFoldDB" id="A0A318Y9K9"/>
<dbReference type="InterPro" id="IPR011990">
    <property type="entry name" value="TPR-like_helical_dom_sf"/>
</dbReference>
<dbReference type="SUPFAM" id="SSF48452">
    <property type="entry name" value="TPR-like"/>
    <property type="match status" value="1"/>
</dbReference>
<feature type="region of interest" description="Disordered" evidence="2">
    <location>
        <begin position="256"/>
        <end position="287"/>
    </location>
</feature>
<name>A0A318Y9K9_ASPNB</name>
<feature type="domain" description="CHAT" evidence="3">
    <location>
        <begin position="957"/>
        <end position="1261"/>
    </location>
</feature>
<dbReference type="GeneID" id="37131583"/>
<protein>
    <recommendedName>
        <fullName evidence="3">CHAT domain-containing protein</fullName>
    </recommendedName>
</protein>